<feature type="region of interest" description="Disordered" evidence="2">
    <location>
        <begin position="141"/>
        <end position="163"/>
    </location>
</feature>
<keyword evidence="4" id="KW-1185">Reference proteome</keyword>
<reference evidence="3" key="1">
    <citation type="journal article" date="2023" name="Science">
        <title>Genome structures resolve the early diversification of teleost fishes.</title>
        <authorList>
            <person name="Parey E."/>
            <person name="Louis A."/>
            <person name="Montfort J."/>
            <person name="Bouchez O."/>
            <person name="Roques C."/>
            <person name="Iampietro C."/>
            <person name="Lluch J."/>
            <person name="Castinel A."/>
            <person name="Donnadieu C."/>
            <person name="Desvignes T."/>
            <person name="Floi Bucao C."/>
            <person name="Jouanno E."/>
            <person name="Wen M."/>
            <person name="Mejri S."/>
            <person name="Dirks R."/>
            <person name="Jansen H."/>
            <person name="Henkel C."/>
            <person name="Chen W.J."/>
            <person name="Zahm M."/>
            <person name="Cabau C."/>
            <person name="Klopp C."/>
            <person name="Thompson A.W."/>
            <person name="Robinson-Rechavi M."/>
            <person name="Braasch I."/>
            <person name="Lecointre G."/>
            <person name="Bobe J."/>
            <person name="Postlethwait J.H."/>
            <person name="Berthelot C."/>
            <person name="Roest Crollius H."/>
            <person name="Guiguen Y."/>
        </authorList>
    </citation>
    <scope>NUCLEOTIDE SEQUENCE</scope>
    <source>
        <strain evidence="3">WJC10195</strain>
    </source>
</reference>
<dbReference type="EMBL" id="JAINUF010000005">
    <property type="protein sequence ID" value="KAJ8361086.1"/>
    <property type="molecule type" value="Genomic_DNA"/>
</dbReference>
<name>A0A9Q1FLG2_SYNKA</name>
<evidence type="ECO:0000256" key="1">
    <source>
        <dbReference type="SAM" id="Coils"/>
    </source>
</evidence>
<feature type="region of interest" description="Disordered" evidence="2">
    <location>
        <begin position="18"/>
        <end position="75"/>
    </location>
</feature>
<feature type="compositionally biased region" description="Basic and acidic residues" evidence="2">
    <location>
        <begin position="294"/>
        <end position="317"/>
    </location>
</feature>
<protein>
    <submittedName>
        <fullName evidence="3">Uncharacterized protein</fullName>
    </submittedName>
</protein>
<evidence type="ECO:0000256" key="2">
    <source>
        <dbReference type="SAM" id="MobiDB-lite"/>
    </source>
</evidence>
<feature type="region of interest" description="Disordered" evidence="2">
    <location>
        <begin position="230"/>
        <end position="254"/>
    </location>
</feature>
<dbReference type="Proteomes" id="UP001152622">
    <property type="component" value="Chromosome 5"/>
</dbReference>
<feature type="compositionally biased region" description="Polar residues" evidence="2">
    <location>
        <begin position="437"/>
        <end position="455"/>
    </location>
</feature>
<dbReference type="OrthoDB" id="8886508at2759"/>
<evidence type="ECO:0000313" key="3">
    <source>
        <dbReference type="EMBL" id="KAJ8361086.1"/>
    </source>
</evidence>
<feature type="region of interest" description="Disordered" evidence="2">
    <location>
        <begin position="421"/>
        <end position="455"/>
    </location>
</feature>
<sequence length="455" mass="49681">MDLAAGCIKMVPMKSMTVHSEPLCETAEQQSRSGEAGGRAGGGEIETEDRYSITSVSPSSAANLQQPRSGGEPEEEFVLRSLLVLPHTEDSLSNGGHRVSPLKSIRELDEVDEQGSDLCRSPGDGAVKVRDGVADTGSLLSSLERNSGMGDSSGDRNDLPGAGLVPTCKSAVTQEERAKLDSEMADLLKYPQGTSHDNFLHVESLNMQPEEKSEGNSSCSGSRVYCKEEGHDSATEISQPENVAKSEESLDKDLETSATSLQDLQDLKLKHQSHQEEINRLCTELTSSKERIGELESELGSERKKGENQAHKTHEPSEMSNSSLIAVLTECQSKVEQLEEIKHSSLEFTGQLQAAQGLAACLQRRVHCLEKEHTLKQRQVLELTEELEAARRALQEKSAEMACVTTQLHVLQQWKEKTQEKGASSSDVLANGHTPMQPHSQPRHYSNDSKVCTLL</sequence>
<keyword evidence="1" id="KW-0175">Coiled coil</keyword>
<comment type="caution">
    <text evidence="3">The sequence shown here is derived from an EMBL/GenBank/DDBJ whole genome shotgun (WGS) entry which is preliminary data.</text>
</comment>
<evidence type="ECO:0000313" key="4">
    <source>
        <dbReference type="Proteomes" id="UP001152622"/>
    </source>
</evidence>
<feature type="compositionally biased region" description="Gly residues" evidence="2">
    <location>
        <begin position="35"/>
        <end position="44"/>
    </location>
</feature>
<dbReference type="AlphaFoldDB" id="A0A9Q1FLG2"/>
<accession>A0A9Q1FLG2</accession>
<gene>
    <name evidence="3" type="ORF">SKAU_G00176110</name>
</gene>
<proteinExistence type="predicted"/>
<feature type="compositionally biased region" description="Polar residues" evidence="2">
    <location>
        <begin position="52"/>
        <end position="68"/>
    </location>
</feature>
<feature type="coiled-coil region" evidence="1">
    <location>
        <begin position="352"/>
        <end position="407"/>
    </location>
</feature>
<organism evidence="3 4">
    <name type="scientific">Synaphobranchus kaupii</name>
    <name type="common">Kaup's arrowtooth eel</name>
    <dbReference type="NCBI Taxonomy" id="118154"/>
    <lineage>
        <taxon>Eukaryota</taxon>
        <taxon>Metazoa</taxon>
        <taxon>Chordata</taxon>
        <taxon>Craniata</taxon>
        <taxon>Vertebrata</taxon>
        <taxon>Euteleostomi</taxon>
        <taxon>Actinopterygii</taxon>
        <taxon>Neopterygii</taxon>
        <taxon>Teleostei</taxon>
        <taxon>Anguilliformes</taxon>
        <taxon>Synaphobranchidae</taxon>
        <taxon>Synaphobranchus</taxon>
    </lineage>
</organism>
<feature type="region of interest" description="Disordered" evidence="2">
    <location>
        <begin position="294"/>
        <end position="321"/>
    </location>
</feature>
<feature type="compositionally biased region" description="Basic and acidic residues" evidence="2">
    <location>
        <begin position="244"/>
        <end position="254"/>
    </location>
</feature>